<dbReference type="AlphaFoldDB" id="A0A6G1JNN7"/>
<reference evidence="1" key="1">
    <citation type="journal article" date="2020" name="Stud. Mycol.">
        <title>101 Dothideomycetes genomes: a test case for predicting lifestyles and emergence of pathogens.</title>
        <authorList>
            <person name="Haridas S."/>
            <person name="Albert R."/>
            <person name="Binder M."/>
            <person name="Bloem J."/>
            <person name="Labutti K."/>
            <person name="Salamov A."/>
            <person name="Andreopoulos B."/>
            <person name="Baker S."/>
            <person name="Barry K."/>
            <person name="Bills G."/>
            <person name="Bluhm B."/>
            <person name="Cannon C."/>
            <person name="Castanera R."/>
            <person name="Culley D."/>
            <person name="Daum C."/>
            <person name="Ezra D."/>
            <person name="Gonzalez J."/>
            <person name="Henrissat B."/>
            <person name="Kuo A."/>
            <person name="Liang C."/>
            <person name="Lipzen A."/>
            <person name="Lutzoni F."/>
            <person name="Magnuson J."/>
            <person name="Mondo S."/>
            <person name="Nolan M."/>
            <person name="Ohm R."/>
            <person name="Pangilinan J."/>
            <person name="Park H.-J."/>
            <person name="Ramirez L."/>
            <person name="Alfaro M."/>
            <person name="Sun H."/>
            <person name="Tritt A."/>
            <person name="Yoshinaga Y."/>
            <person name="Zwiers L.-H."/>
            <person name="Turgeon B."/>
            <person name="Goodwin S."/>
            <person name="Spatafora J."/>
            <person name="Crous P."/>
            <person name="Grigoriev I."/>
        </authorList>
    </citation>
    <scope>NUCLEOTIDE SEQUENCE</scope>
    <source>
        <strain evidence="1">CBS 122367</strain>
    </source>
</reference>
<protein>
    <submittedName>
        <fullName evidence="1">Uncharacterized protein</fullName>
    </submittedName>
</protein>
<dbReference type="Proteomes" id="UP000799291">
    <property type="component" value="Unassembled WGS sequence"/>
</dbReference>
<sequence length="309" mass="32972">QVWNNVTNECVPFSDTQCPPNSTWLSETDECDCFLEGQVWDNVTNECVPFSDTQCPPNSTWLAETDECDCFLEGQVWNNVTNECVPFSDTQCPPNSTWIPDTQGCTCPEGEVWYSGEAVCISLCAHSQNGDTYCPKSDVCVFLEDDKYNCGGCGFQCQYGCANSTCTCPETEVLDESGACVNITDPTETCSEGLNLCGYNCTDFMFDNDNCGGCGLPCNGTCDDGYCYPPEPEASASSTGTTLTQVPTFTFTGFLTTLITPTPLPTLAPLPGACSPPCGAGSSCLNGTCHATSTAAATFIANGLQGDWR</sequence>
<organism evidence="1 2">
    <name type="scientific">Lentithecium fluviatile CBS 122367</name>
    <dbReference type="NCBI Taxonomy" id="1168545"/>
    <lineage>
        <taxon>Eukaryota</taxon>
        <taxon>Fungi</taxon>
        <taxon>Dikarya</taxon>
        <taxon>Ascomycota</taxon>
        <taxon>Pezizomycotina</taxon>
        <taxon>Dothideomycetes</taxon>
        <taxon>Pleosporomycetidae</taxon>
        <taxon>Pleosporales</taxon>
        <taxon>Massarineae</taxon>
        <taxon>Lentitheciaceae</taxon>
        <taxon>Lentithecium</taxon>
    </lineage>
</organism>
<name>A0A6G1JNN7_9PLEO</name>
<gene>
    <name evidence="1" type="ORF">K458DRAFT_381684</name>
</gene>
<proteinExistence type="predicted"/>
<evidence type="ECO:0000313" key="1">
    <source>
        <dbReference type="EMBL" id="KAF2691840.1"/>
    </source>
</evidence>
<keyword evidence="2" id="KW-1185">Reference proteome</keyword>
<dbReference type="EMBL" id="MU005569">
    <property type="protein sequence ID" value="KAF2691840.1"/>
    <property type="molecule type" value="Genomic_DNA"/>
</dbReference>
<feature type="non-terminal residue" evidence="1">
    <location>
        <position position="1"/>
    </location>
</feature>
<accession>A0A6G1JNN7</accession>
<evidence type="ECO:0000313" key="2">
    <source>
        <dbReference type="Proteomes" id="UP000799291"/>
    </source>
</evidence>